<name>A0ABT9XY97_9BACI</name>
<dbReference type="EMBL" id="JAUSTW010000006">
    <property type="protein sequence ID" value="MDQ0200456.1"/>
    <property type="molecule type" value="Genomic_DNA"/>
</dbReference>
<feature type="transmembrane region" description="Helical" evidence="7">
    <location>
        <begin position="379"/>
        <end position="401"/>
    </location>
</feature>
<dbReference type="CDD" id="cd06173">
    <property type="entry name" value="MFS_MefA_like"/>
    <property type="match status" value="1"/>
</dbReference>
<feature type="transmembrane region" description="Helical" evidence="7">
    <location>
        <begin position="227"/>
        <end position="253"/>
    </location>
</feature>
<evidence type="ECO:0000256" key="3">
    <source>
        <dbReference type="ARBA" id="ARBA00022475"/>
    </source>
</evidence>
<accession>A0ABT9XY97</accession>
<dbReference type="InterPro" id="IPR011701">
    <property type="entry name" value="MFS"/>
</dbReference>
<keyword evidence="3" id="KW-1003">Cell membrane</keyword>
<dbReference type="Proteomes" id="UP001224122">
    <property type="component" value="Unassembled WGS sequence"/>
</dbReference>
<dbReference type="Gene3D" id="1.20.1250.20">
    <property type="entry name" value="MFS general substrate transporter like domains"/>
    <property type="match status" value="2"/>
</dbReference>
<evidence type="ECO:0000256" key="1">
    <source>
        <dbReference type="ARBA" id="ARBA00004651"/>
    </source>
</evidence>
<proteinExistence type="predicted"/>
<keyword evidence="2" id="KW-0813">Transport</keyword>
<comment type="subcellular location">
    <subcellularLocation>
        <location evidence="1">Cell membrane</location>
        <topology evidence="1">Multi-pass membrane protein</topology>
    </subcellularLocation>
</comment>
<feature type="transmembrane region" description="Helical" evidence="7">
    <location>
        <begin position="351"/>
        <end position="373"/>
    </location>
</feature>
<feature type="transmembrane region" description="Helical" evidence="7">
    <location>
        <begin position="51"/>
        <end position="73"/>
    </location>
</feature>
<feature type="transmembrane region" description="Helical" evidence="7">
    <location>
        <begin position="316"/>
        <end position="339"/>
    </location>
</feature>
<feature type="transmembrane region" description="Helical" evidence="7">
    <location>
        <begin position="265"/>
        <end position="285"/>
    </location>
</feature>
<feature type="transmembrane region" description="Helical" evidence="7">
    <location>
        <begin position="111"/>
        <end position="127"/>
    </location>
</feature>
<feature type="domain" description="Major facilitator superfamily (MFS) profile" evidence="8">
    <location>
        <begin position="226"/>
        <end position="414"/>
    </location>
</feature>
<evidence type="ECO:0000313" key="9">
    <source>
        <dbReference type="EMBL" id="MDQ0200456.1"/>
    </source>
</evidence>
<evidence type="ECO:0000256" key="5">
    <source>
        <dbReference type="ARBA" id="ARBA00022989"/>
    </source>
</evidence>
<feature type="transmembrane region" description="Helical" evidence="7">
    <location>
        <begin position="292"/>
        <end position="310"/>
    </location>
</feature>
<feature type="transmembrane region" description="Helical" evidence="7">
    <location>
        <begin position="174"/>
        <end position="195"/>
    </location>
</feature>
<dbReference type="PANTHER" id="PTHR43266:SF8">
    <property type="entry name" value="MACROLIDE-EFFLUX PROTEIN"/>
    <property type="match status" value="1"/>
</dbReference>
<dbReference type="SUPFAM" id="SSF103473">
    <property type="entry name" value="MFS general substrate transporter"/>
    <property type="match status" value="1"/>
</dbReference>
<keyword evidence="5 7" id="KW-1133">Transmembrane helix</keyword>
<dbReference type="Pfam" id="PF07690">
    <property type="entry name" value="MFS_1"/>
    <property type="match status" value="1"/>
</dbReference>
<feature type="transmembrane region" description="Helical" evidence="7">
    <location>
        <begin position="21"/>
        <end position="45"/>
    </location>
</feature>
<dbReference type="PANTHER" id="PTHR43266">
    <property type="entry name" value="MACROLIDE-EFFLUX PROTEIN"/>
    <property type="match status" value="1"/>
</dbReference>
<protein>
    <submittedName>
        <fullName evidence="9">MFS family permease</fullName>
    </submittedName>
</protein>
<comment type="caution">
    <text evidence="9">The sequence shown here is derived from an EMBL/GenBank/DDBJ whole genome shotgun (WGS) entry which is preliminary data.</text>
</comment>
<organism evidence="9 10">
    <name type="scientific">Neobacillus ginsengisoli</name>
    <dbReference type="NCBI Taxonomy" id="904295"/>
    <lineage>
        <taxon>Bacteria</taxon>
        <taxon>Bacillati</taxon>
        <taxon>Bacillota</taxon>
        <taxon>Bacilli</taxon>
        <taxon>Bacillales</taxon>
        <taxon>Bacillaceae</taxon>
        <taxon>Neobacillus</taxon>
    </lineage>
</organism>
<evidence type="ECO:0000313" key="10">
    <source>
        <dbReference type="Proteomes" id="UP001224122"/>
    </source>
</evidence>
<evidence type="ECO:0000259" key="8">
    <source>
        <dbReference type="PROSITE" id="PS50850"/>
    </source>
</evidence>
<feature type="transmembrane region" description="Helical" evidence="7">
    <location>
        <begin position="85"/>
        <end position="105"/>
    </location>
</feature>
<dbReference type="PROSITE" id="PS50850">
    <property type="entry name" value="MFS"/>
    <property type="match status" value="1"/>
</dbReference>
<keyword evidence="10" id="KW-1185">Reference proteome</keyword>
<evidence type="ECO:0000256" key="6">
    <source>
        <dbReference type="ARBA" id="ARBA00023136"/>
    </source>
</evidence>
<dbReference type="InterPro" id="IPR020846">
    <property type="entry name" value="MFS_dom"/>
</dbReference>
<keyword evidence="4 7" id="KW-0812">Transmembrane</keyword>
<gene>
    <name evidence="9" type="ORF">J2S10_003645</name>
</gene>
<sequence>MTNTNSEINMGALFRNPVIRTILLSAFFLQIGIWVRNYSILLYVIEQTHENPVAVSLISVAEFAPIFLFSFIGGTFADRWRPRRTMIWCDFLSGVSIFVVLITLLFGNWKVIFFATLVSSILSQFSQPSGMKLFKLHVKEELIQLGMSMYQTLFAVFMILGPIIGTFIYQHYGISAAIAIMGIAFMLSAAILFMLPPDREIEDSQVKTTLMQEMKAGFSYVWNSRALTLLGGCFAAAGLALGLTQPLAVFIITERLELPKEQLQWLMAAFGIGMILGGGLTIGLAKKTPPQILLAVGMAVNAVGLIVVGLSDQLWITLIAQFISGLFMPCIHIGINTMILQNTEEAFIGRVNGILNPLFMGTMVISMSASGWLKQSFSLLAMYETSALLLFIGVLALVPLFKRAPRVLENGEKV</sequence>
<feature type="transmembrane region" description="Helical" evidence="7">
    <location>
        <begin position="148"/>
        <end position="168"/>
    </location>
</feature>
<dbReference type="InterPro" id="IPR036259">
    <property type="entry name" value="MFS_trans_sf"/>
</dbReference>
<evidence type="ECO:0000256" key="2">
    <source>
        <dbReference type="ARBA" id="ARBA00022448"/>
    </source>
</evidence>
<dbReference type="RefSeq" id="WP_307410328.1">
    <property type="nucleotide sequence ID" value="NZ_JAUSTW010000006.1"/>
</dbReference>
<evidence type="ECO:0000256" key="7">
    <source>
        <dbReference type="SAM" id="Phobius"/>
    </source>
</evidence>
<reference evidence="9 10" key="1">
    <citation type="submission" date="2023-07" db="EMBL/GenBank/DDBJ databases">
        <title>Genomic Encyclopedia of Type Strains, Phase IV (KMG-IV): sequencing the most valuable type-strain genomes for metagenomic binning, comparative biology and taxonomic classification.</title>
        <authorList>
            <person name="Goeker M."/>
        </authorList>
    </citation>
    <scope>NUCLEOTIDE SEQUENCE [LARGE SCALE GENOMIC DNA]</scope>
    <source>
        <strain evidence="9 10">DSM 27594</strain>
    </source>
</reference>
<keyword evidence="6 7" id="KW-0472">Membrane</keyword>
<evidence type="ECO:0000256" key="4">
    <source>
        <dbReference type="ARBA" id="ARBA00022692"/>
    </source>
</evidence>